<gene>
    <name evidence="2" type="ORF">Zmor_006027</name>
</gene>
<dbReference type="Gene3D" id="3.15.10.30">
    <property type="entry name" value="Haemolymph juvenile hormone binding protein"/>
    <property type="match status" value="1"/>
</dbReference>
<dbReference type="AlphaFoldDB" id="A0AA38IVH8"/>
<dbReference type="PANTHER" id="PTHR11008:SF32">
    <property type="entry name" value="CIRCADIAN CLOCK-CONTROLLED PROTEIN DAYWAKE-RELATED"/>
    <property type="match status" value="1"/>
</dbReference>
<evidence type="ECO:0000256" key="1">
    <source>
        <dbReference type="SAM" id="SignalP"/>
    </source>
</evidence>
<feature type="chain" id="PRO_5041310785" description="Protein takeout" evidence="1">
    <location>
        <begin position="20"/>
        <end position="247"/>
    </location>
</feature>
<name>A0AA38IVH8_9CUCU</name>
<dbReference type="SMART" id="SM00700">
    <property type="entry name" value="JHBP"/>
    <property type="match status" value="1"/>
</dbReference>
<dbReference type="Proteomes" id="UP001168821">
    <property type="component" value="Unassembled WGS sequence"/>
</dbReference>
<sequence length="247" mass="29362">MKQFVVFTFLSVLVHQYFCVTLPSTFTKCDTRKSDFHQCLSKAIQDAISQLDKPLEDYRLPNLEPLVSEDLAVEFGDETTCMKQKFTNFKIHGLTKINTTKAEVHFENQFIWINITFFELIFEYNHEMRGKVIVLPIDASVVERATFINPTFRMRYKFEQFVKQNQRYDRVVDSQLIMEAQNLTLDYGGNFFDSERLNEEIVAHFNEKWQDVLKFFEDTFPQVYVKVFEKIFNDFLDKVPFREILDG</sequence>
<keyword evidence="3" id="KW-1185">Reference proteome</keyword>
<evidence type="ECO:0008006" key="4">
    <source>
        <dbReference type="Google" id="ProtNLM"/>
    </source>
</evidence>
<evidence type="ECO:0000313" key="2">
    <source>
        <dbReference type="EMBL" id="KAJ3661639.1"/>
    </source>
</evidence>
<protein>
    <recommendedName>
        <fullName evidence="4">Protein takeout</fullName>
    </recommendedName>
</protein>
<dbReference type="EMBL" id="JALNTZ010000002">
    <property type="protein sequence ID" value="KAJ3661639.1"/>
    <property type="molecule type" value="Genomic_DNA"/>
</dbReference>
<proteinExistence type="predicted"/>
<comment type="caution">
    <text evidence="2">The sequence shown here is derived from an EMBL/GenBank/DDBJ whole genome shotgun (WGS) entry which is preliminary data.</text>
</comment>
<accession>A0AA38IVH8</accession>
<dbReference type="InterPro" id="IPR010562">
    <property type="entry name" value="Haemolymph_juvenile_hormone-bd"/>
</dbReference>
<dbReference type="Pfam" id="PF06585">
    <property type="entry name" value="JHBP"/>
    <property type="match status" value="1"/>
</dbReference>
<dbReference type="PANTHER" id="PTHR11008">
    <property type="entry name" value="PROTEIN TAKEOUT-LIKE PROTEIN"/>
    <property type="match status" value="1"/>
</dbReference>
<organism evidence="2 3">
    <name type="scientific">Zophobas morio</name>
    <dbReference type="NCBI Taxonomy" id="2755281"/>
    <lineage>
        <taxon>Eukaryota</taxon>
        <taxon>Metazoa</taxon>
        <taxon>Ecdysozoa</taxon>
        <taxon>Arthropoda</taxon>
        <taxon>Hexapoda</taxon>
        <taxon>Insecta</taxon>
        <taxon>Pterygota</taxon>
        <taxon>Neoptera</taxon>
        <taxon>Endopterygota</taxon>
        <taxon>Coleoptera</taxon>
        <taxon>Polyphaga</taxon>
        <taxon>Cucujiformia</taxon>
        <taxon>Tenebrionidae</taxon>
        <taxon>Zophobas</taxon>
    </lineage>
</organism>
<keyword evidence="1" id="KW-0732">Signal</keyword>
<dbReference type="GO" id="GO:0005615">
    <property type="term" value="C:extracellular space"/>
    <property type="evidence" value="ECO:0007669"/>
    <property type="project" value="TreeGrafter"/>
</dbReference>
<reference evidence="2" key="1">
    <citation type="journal article" date="2023" name="G3 (Bethesda)">
        <title>Whole genome assemblies of Zophobas morio and Tenebrio molitor.</title>
        <authorList>
            <person name="Kaur S."/>
            <person name="Stinson S.A."/>
            <person name="diCenzo G.C."/>
        </authorList>
    </citation>
    <scope>NUCLEOTIDE SEQUENCE</scope>
    <source>
        <strain evidence="2">QUZm001</strain>
    </source>
</reference>
<feature type="signal peptide" evidence="1">
    <location>
        <begin position="1"/>
        <end position="19"/>
    </location>
</feature>
<dbReference type="InterPro" id="IPR038606">
    <property type="entry name" value="To_sf"/>
</dbReference>
<evidence type="ECO:0000313" key="3">
    <source>
        <dbReference type="Proteomes" id="UP001168821"/>
    </source>
</evidence>